<keyword evidence="3" id="KW-1185">Reference proteome</keyword>
<reference evidence="2 3" key="1">
    <citation type="submission" date="2021-06" db="EMBL/GenBank/DDBJ databases">
        <authorList>
            <person name="Palmer J.M."/>
        </authorList>
    </citation>
    <scope>NUCLEOTIDE SEQUENCE [LARGE SCALE GENOMIC DNA]</scope>
    <source>
        <strain evidence="2 3">XC_2019</strain>
        <tissue evidence="2">Muscle</tissue>
    </source>
</reference>
<sequence>CHLSAFSSAVISFPGLLGDHPSESEAECCDVRWDSKMDSPSGSTLKRTASSCQPEGASVTSATSPRLCSGRLKICLLALVLLQTVIIISASHNSTFLDVAAIFSPEEAASKEE</sequence>
<proteinExistence type="predicted"/>
<evidence type="ECO:0000313" key="3">
    <source>
        <dbReference type="Proteomes" id="UP001434883"/>
    </source>
</evidence>
<accession>A0ABV0Q8R0</accession>
<protein>
    <submittedName>
        <fullName evidence="2">Uncharacterized protein</fullName>
    </submittedName>
</protein>
<evidence type="ECO:0000256" key="1">
    <source>
        <dbReference type="SAM" id="MobiDB-lite"/>
    </source>
</evidence>
<feature type="non-terminal residue" evidence="2">
    <location>
        <position position="1"/>
    </location>
</feature>
<evidence type="ECO:0000313" key="2">
    <source>
        <dbReference type="EMBL" id="MEQ2191857.1"/>
    </source>
</evidence>
<feature type="region of interest" description="Disordered" evidence="1">
    <location>
        <begin position="39"/>
        <end position="63"/>
    </location>
</feature>
<organism evidence="2 3">
    <name type="scientific">Xenoophorus captivus</name>
    <dbReference type="NCBI Taxonomy" id="1517983"/>
    <lineage>
        <taxon>Eukaryota</taxon>
        <taxon>Metazoa</taxon>
        <taxon>Chordata</taxon>
        <taxon>Craniata</taxon>
        <taxon>Vertebrata</taxon>
        <taxon>Euteleostomi</taxon>
        <taxon>Actinopterygii</taxon>
        <taxon>Neopterygii</taxon>
        <taxon>Teleostei</taxon>
        <taxon>Neoteleostei</taxon>
        <taxon>Acanthomorphata</taxon>
        <taxon>Ovalentaria</taxon>
        <taxon>Atherinomorphae</taxon>
        <taxon>Cyprinodontiformes</taxon>
        <taxon>Goodeidae</taxon>
        <taxon>Xenoophorus</taxon>
    </lineage>
</organism>
<gene>
    <name evidence="2" type="ORF">XENOCAPTIV_003491</name>
</gene>
<dbReference type="EMBL" id="JAHRIN010001357">
    <property type="protein sequence ID" value="MEQ2191857.1"/>
    <property type="molecule type" value="Genomic_DNA"/>
</dbReference>
<name>A0ABV0Q8R0_9TELE</name>
<comment type="caution">
    <text evidence="2">The sequence shown here is derived from an EMBL/GenBank/DDBJ whole genome shotgun (WGS) entry which is preliminary data.</text>
</comment>
<dbReference type="Proteomes" id="UP001434883">
    <property type="component" value="Unassembled WGS sequence"/>
</dbReference>